<dbReference type="InterPro" id="IPR036412">
    <property type="entry name" value="HAD-like_sf"/>
</dbReference>
<protein>
    <submittedName>
        <fullName evidence="4">HAD-superfamily hydrolase, subfamily IA, variant 3</fullName>
    </submittedName>
</protein>
<dbReference type="SUPFAM" id="SSF56784">
    <property type="entry name" value="HAD-like"/>
    <property type="match status" value="1"/>
</dbReference>
<dbReference type="Proteomes" id="UP000334340">
    <property type="component" value="Unassembled WGS sequence"/>
</dbReference>
<dbReference type="Gene3D" id="3.40.50.1000">
    <property type="entry name" value="HAD superfamily/HAD-like"/>
    <property type="match status" value="1"/>
</dbReference>
<dbReference type="PANTHER" id="PTHR46470">
    <property type="entry name" value="N-ACYLNEURAMINATE-9-PHOSPHATASE"/>
    <property type="match status" value="1"/>
</dbReference>
<dbReference type="PRINTS" id="PR00413">
    <property type="entry name" value="HADHALOGNASE"/>
</dbReference>
<dbReference type="InterPro" id="IPR006439">
    <property type="entry name" value="HAD-SF_hydro_IA"/>
</dbReference>
<proteinExistence type="predicted"/>
<dbReference type="Gene3D" id="1.10.150.240">
    <property type="entry name" value="Putative phosphatase, domain 2"/>
    <property type="match status" value="1"/>
</dbReference>
<evidence type="ECO:0000313" key="4">
    <source>
        <dbReference type="EMBL" id="VUZ86436.1"/>
    </source>
</evidence>
<comment type="cofactor">
    <cofactor evidence="1">
        <name>Mg(2+)</name>
        <dbReference type="ChEBI" id="CHEBI:18420"/>
    </cofactor>
</comment>
<dbReference type="InterPro" id="IPR051400">
    <property type="entry name" value="HAD-like_hydrolase"/>
</dbReference>
<reference evidence="4 5" key="1">
    <citation type="submission" date="2019-07" db="EMBL/GenBank/DDBJ databases">
        <authorList>
            <person name="Cremers G."/>
        </authorList>
    </citation>
    <scope>NUCLEOTIDE SEQUENCE [LARGE SCALE GENOMIC DNA]</scope>
</reference>
<dbReference type="GO" id="GO:0016787">
    <property type="term" value="F:hydrolase activity"/>
    <property type="evidence" value="ECO:0007669"/>
    <property type="project" value="UniProtKB-KW"/>
</dbReference>
<dbReference type="NCBIfam" id="TIGR01549">
    <property type="entry name" value="HAD-SF-IA-v1"/>
    <property type="match status" value="1"/>
</dbReference>
<dbReference type="SFLD" id="SFLDS00003">
    <property type="entry name" value="Haloacid_Dehalogenase"/>
    <property type="match status" value="1"/>
</dbReference>
<dbReference type="GO" id="GO:0044281">
    <property type="term" value="P:small molecule metabolic process"/>
    <property type="evidence" value="ECO:0007669"/>
    <property type="project" value="UniProtKB-ARBA"/>
</dbReference>
<keyword evidence="2 4" id="KW-0378">Hydrolase</keyword>
<dbReference type="SFLD" id="SFLDG01129">
    <property type="entry name" value="C1.5:_HAD__Beta-PGM__Phosphata"/>
    <property type="match status" value="1"/>
</dbReference>
<dbReference type="NCBIfam" id="TIGR01509">
    <property type="entry name" value="HAD-SF-IA-v3"/>
    <property type="match status" value="1"/>
</dbReference>
<keyword evidence="3" id="KW-0460">Magnesium</keyword>
<evidence type="ECO:0000256" key="3">
    <source>
        <dbReference type="ARBA" id="ARBA00022842"/>
    </source>
</evidence>
<dbReference type="Pfam" id="PF00702">
    <property type="entry name" value="Hydrolase"/>
    <property type="match status" value="1"/>
</dbReference>
<evidence type="ECO:0000256" key="2">
    <source>
        <dbReference type="ARBA" id="ARBA00022801"/>
    </source>
</evidence>
<evidence type="ECO:0000256" key="1">
    <source>
        <dbReference type="ARBA" id="ARBA00001946"/>
    </source>
</evidence>
<sequence length="230" mass="25487">MAVNDSTKAVLFDYGGTLDADGIAWKDRFYPLYLAEHVEVDRDRYDRAFYAADDALVARRLSGCSLRESLLLLVTGVLEALNMADPKLALRLRDRFLQDSLDKIRSNIGVLRELSARFRLGIVSNFYGNLDQVCLETGLAPLMSVLIDSACVGFIKPDPQIFQAALAQLRLDPQEAIFVGDSLPRDMKGAKDLGMPHIWLVSDHPGPLLAPCCPDDPVIKSLSDLREILL</sequence>
<accession>A0A564ZMW3</accession>
<dbReference type="InterPro" id="IPR023198">
    <property type="entry name" value="PGP-like_dom2"/>
</dbReference>
<dbReference type="AlphaFoldDB" id="A0A564ZMW3"/>
<keyword evidence="5" id="KW-1185">Reference proteome</keyword>
<evidence type="ECO:0000313" key="5">
    <source>
        <dbReference type="Proteomes" id="UP000334340"/>
    </source>
</evidence>
<name>A0A564ZMW3_9BACT</name>
<organism evidence="4 5">
    <name type="scientific">Candidatus Methylomirabilis lanthanidiphila</name>
    <dbReference type="NCBI Taxonomy" id="2211376"/>
    <lineage>
        <taxon>Bacteria</taxon>
        <taxon>Candidatus Methylomirabilota</taxon>
        <taxon>Candidatus Methylomirabilia</taxon>
        <taxon>Candidatus Methylomirabilales</taxon>
        <taxon>Candidatus Methylomirabilaceae</taxon>
        <taxon>Candidatus Methylomirabilis</taxon>
    </lineage>
</organism>
<dbReference type="EMBL" id="CABIKM010000055">
    <property type="protein sequence ID" value="VUZ86436.1"/>
    <property type="molecule type" value="Genomic_DNA"/>
</dbReference>
<dbReference type="InterPro" id="IPR023214">
    <property type="entry name" value="HAD_sf"/>
</dbReference>
<gene>
    <name evidence="4" type="ORF">MELA_02839</name>
</gene>